<reference evidence="1 2" key="1">
    <citation type="submission" date="2019-04" db="EMBL/GenBank/DDBJ databases">
        <authorList>
            <person name="Dong K."/>
        </authorList>
    </citation>
    <scope>NUCLEOTIDE SEQUENCE [LARGE SCALE GENOMIC DNA]</scope>
    <source>
        <strain evidence="2">dk3543</strain>
    </source>
</reference>
<accession>A0A4U2YL04</accession>
<dbReference type="InterPro" id="IPR054383">
    <property type="entry name" value="PspAB-like"/>
</dbReference>
<keyword evidence="2" id="KW-1185">Reference proteome</keyword>
<comment type="caution">
    <text evidence="1">The sequence shown here is derived from an EMBL/GenBank/DDBJ whole genome shotgun (WGS) entry which is preliminary data.</text>
</comment>
<dbReference type="AlphaFoldDB" id="A0A4U2YL04"/>
<sequence length="191" mass="20772">MGFFDAIMGRSRPAPPRLDALFSIPSAALTLESSLGLRPTGLGSVCYRAADGAAFAEISQEIDTLIESGADAPDVSTSVDGYGYTWLTVRGEASDLSSLCTNLHVVNSTLEAQGFGYGLLCTMVPFEGHDGRRVGLVYLYKQGTFYPFAPMRGEQKRDNVLELQVRDQLVGELSMEKDLQRWLALWNAPGL</sequence>
<dbReference type="Pfam" id="PF22742">
    <property type="entry name" value="PspAB"/>
    <property type="match status" value="1"/>
</dbReference>
<name>A0A4U2YL04_9ACTN</name>
<dbReference type="OrthoDB" id="159886at2"/>
<dbReference type="EMBL" id="SZPY01000003">
    <property type="protein sequence ID" value="TKI61590.1"/>
    <property type="molecule type" value="Genomic_DNA"/>
</dbReference>
<protein>
    <submittedName>
        <fullName evidence="1">Uncharacterized protein</fullName>
    </submittedName>
</protein>
<dbReference type="RefSeq" id="WP_137066597.1">
    <property type="nucleotide sequence ID" value="NZ_CP040748.1"/>
</dbReference>
<evidence type="ECO:0000313" key="1">
    <source>
        <dbReference type="EMBL" id="TKI61590.1"/>
    </source>
</evidence>
<proteinExistence type="predicted"/>
<evidence type="ECO:0000313" key="2">
    <source>
        <dbReference type="Proteomes" id="UP000307808"/>
    </source>
</evidence>
<organism evidence="1 2">
    <name type="scientific">Nocardioides jishulii</name>
    <dbReference type="NCBI Taxonomy" id="2575440"/>
    <lineage>
        <taxon>Bacteria</taxon>
        <taxon>Bacillati</taxon>
        <taxon>Actinomycetota</taxon>
        <taxon>Actinomycetes</taxon>
        <taxon>Propionibacteriales</taxon>
        <taxon>Nocardioidaceae</taxon>
        <taxon>Nocardioides</taxon>
    </lineage>
</organism>
<dbReference type="Proteomes" id="UP000307808">
    <property type="component" value="Unassembled WGS sequence"/>
</dbReference>
<gene>
    <name evidence="1" type="ORF">FC770_12500</name>
</gene>